<evidence type="ECO:0000256" key="7">
    <source>
        <dbReference type="SAM" id="MobiDB-lite"/>
    </source>
</evidence>
<dbReference type="CDD" id="cd00118">
    <property type="entry name" value="LysM"/>
    <property type="match status" value="3"/>
</dbReference>
<gene>
    <name evidence="10" type="primary">cwlS</name>
    <name evidence="10" type="ORF">NCTC4822_00475</name>
</gene>
<dbReference type="Gene3D" id="3.10.350.10">
    <property type="entry name" value="LysM domain"/>
    <property type="match status" value="3"/>
</dbReference>
<feature type="domain" description="LysM" evidence="8">
    <location>
        <begin position="173"/>
        <end position="216"/>
    </location>
</feature>
<evidence type="ECO:0000259" key="8">
    <source>
        <dbReference type="PROSITE" id="PS51782"/>
    </source>
</evidence>
<dbReference type="AlphaFoldDB" id="A0A380BF02"/>
<keyword evidence="5 10" id="KW-0378">Hydrolase</keyword>
<sequence length="368" mass="38843">MKKTVFSVLATTTLATMIAVGDAEASSDTYNVKSGDSLWKIATSHNISVSNLKAWNNLSSDLIFPNQRLVVSAGGSTTTNNSTATSQPATTPSQSTSTYTVKRGDTLGGIAAAHRTTVANLASLNGISNVNVISVGQVLKVNGTTTSNSNTGTSSNTTTSRPSTQTNSSASTSTYTVVRGDTLSHIGRKFGLSVNSLMSMNGLNSHMIYVGQKLKVSGTASSNTSSNSSSVVGTSNPKPAVSGISAYSSVISQALSHRGVPYVWGGSSPRGFDCSGFIYYVFNQSGISVPRTNTEGFYSRSFEISNPIPGDLVFFDNTYKRGLSHMGIYLGNGQFVHAGSKGIVIANVNDSYWKPRFNSYKRLYEVID</sequence>
<evidence type="ECO:0000256" key="1">
    <source>
        <dbReference type="ARBA" id="ARBA00007074"/>
    </source>
</evidence>
<dbReference type="EC" id="3.4.19.11" evidence="10"/>
<dbReference type="Pfam" id="PF01476">
    <property type="entry name" value="LysM"/>
    <property type="match status" value="3"/>
</dbReference>
<protein>
    <submittedName>
        <fullName evidence="10">D-gamma-glutamyl-meso-diaminopimelic acid endopeptidase CwlS</fullName>
        <ecNumber evidence="10">3.4.19.11</ecNumber>
    </submittedName>
</protein>
<reference evidence="10 11" key="1">
    <citation type="submission" date="2018-06" db="EMBL/GenBank/DDBJ databases">
        <authorList>
            <consortium name="Pathogen Informatics"/>
            <person name="Doyle S."/>
        </authorList>
    </citation>
    <scope>NUCLEOTIDE SEQUENCE [LARGE SCALE GENOMIC DNA]</scope>
    <source>
        <strain evidence="11">ATCC 11859 / DSM 33 / NCIB 8841 / NCTC 4822</strain>
    </source>
</reference>
<evidence type="ECO:0000256" key="2">
    <source>
        <dbReference type="ARBA" id="ARBA00022670"/>
    </source>
</evidence>
<accession>A0A380BF02</accession>
<feature type="domain" description="LysM" evidence="8">
    <location>
        <begin position="28"/>
        <end position="71"/>
    </location>
</feature>
<feature type="region of interest" description="Disordered" evidence="7">
    <location>
        <begin position="143"/>
        <end position="174"/>
    </location>
</feature>
<dbReference type="SUPFAM" id="SSF54001">
    <property type="entry name" value="Cysteine proteinases"/>
    <property type="match status" value="1"/>
</dbReference>
<keyword evidence="4" id="KW-0677">Repeat</keyword>
<dbReference type="InterPro" id="IPR018392">
    <property type="entry name" value="LysM"/>
</dbReference>
<dbReference type="InterPro" id="IPR051202">
    <property type="entry name" value="Peptidase_C40"/>
</dbReference>
<keyword evidence="11" id="KW-1185">Reference proteome</keyword>
<dbReference type="PROSITE" id="PS51782">
    <property type="entry name" value="LYSM"/>
    <property type="match status" value="3"/>
</dbReference>
<dbReference type="Pfam" id="PF00877">
    <property type="entry name" value="NLPC_P60"/>
    <property type="match status" value="1"/>
</dbReference>
<dbReference type="EMBL" id="UGYZ01000002">
    <property type="protein sequence ID" value="SUI99155.1"/>
    <property type="molecule type" value="Genomic_DNA"/>
</dbReference>
<feature type="compositionally biased region" description="Low complexity" evidence="7">
    <location>
        <begin position="75"/>
        <end position="98"/>
    </location>
</feature>
<dbReference type="PANTHER" id="PTHR47053">
    <property type="entry name" value="MUREIN DD-ENDOPEPTIDASE MEPH-RELATED"/>
    <property type="match status" value="1"/>
</dbReference>
<feature type="region of interest" description="Disordered" evidence="7">
    <location>
        <begin position="75"/>
        <end position="99"/>
    </location>
</feature>
<keyword evidence="6" id="KW-0788">Thiol protease</keyword>
<evidence type="ECO:0000256" key="4">
    <source>
        <dbReference type="ARBA" id="ARBA00022737"/>
    </source>
</evidence>
<organism evidence="10 11">
    <name type="scientific">Sporosarcina pasteurii</name>
    <name type="common">Bacillus pasteurii</name>
    <dbReference type="NCBI Taxonomy" id="1474"/>
    <lineage>
        <taxon>Bacteria</taxon>
        <taxon>Bacillati</taxon>
        <taxon>Bacillota</taxon>
        <taxon>Bacilli</taxon>
        <taxon>Bacillales</taxon>
        <taxon>Caryophanaceae</taxon>
        <taxon>Sporosarcina</taxon>
    </lineage>
</organism>
<evidence type="ECO:0000256" key="3">
    <source>
        <dbReference type="ARBA" id="ARBA00022729"/>
    </source>
</evidence>
<evidence type="ECO:0000313" key="10">
    <source>
        <dbReference type="EMBL" id="SUI99155.1"/>
    </source>
</evidence>
<feature type="domain" description="LysM" evidence="8">
    <location>
        <begin position="97"/>
        <end position="141"/>
    </location>
</feature>
<dbReference type="GO" id="GO:0006508">
    <property type="term" value="P:proteolysis"/>
    <property type="evidence" value="ECO:0007669"/>
    <property type="project" value="UniProtKB-KW"/>
</dbReference>
<dbReference type="InterPro" id="IPR038765">
    <property type="entry name" value="Papain-like_cys_pep_sf"/>
</dbReference>
<dbReference type="RefSeq" id="WP_172481033.1">
    <property type="nucleotide sequence ID" value="NZ_CP038012.1"/>
</dbReference>
<dbReference type="InterPro" id="IPR036779">
    <property type="entry name" value="LysM_dom_sf"/>
</dbReference>
<name>A0A380BF02_SPOPA</name>
<evidence type="ECO:0000259" key="9">
    <source>
        <dbReference type="PROSITE" id="PS51935"/>
    </source>
</evidence>
<dbReference type="InterPro" id="IPR000064">
    <property type="entry name" value="NLP_P60_dom"/>
</dbReference>
<evidence type="ECO:0000313" key="11">
    <source>
        <dbReference type="Proteomes" id="UP000254519"/>
    </source>
</evidence>
<dbReference type="SMART" id="SM00257">
    <property type="entry name" value="LysM"/>
    <property type="match status" value="3"/>
</dbReference>
<feature type="domain" description="NlpC/P60" evidence="9">
    <location>
        <begin position="244"/>
        <end position="364"/>
    </location>
</feature>
<dbReference type="PROSITE" id="PS51935">
    <property type="entry name" value="NLPC_P60"/>
    <property type="match status" value="1"/>
</dbReference>
<keyword evidence="2" id="KW-0645">Protease</keyword>
<dbReference type="PANTHER" id="PTHR47053:SF1">
    <property type="entry name" value="MUREIN DD-ENDOPEPTIDASE MEPH-RELATED"/>
    <property type="match status" value="1"/>
</dbReference>
<comment type="similarity">
    <text evidence="1">Belongs to the peptidase C40 family.</text>
</comment>
<evidence type="ECO:0000256" key="5">
    <source>
        <dbReference type="ARBA" id="ARBA00022801"/>
    </source>
</evidence>
<dbReference type="Gene3D" id="3.90.1720.10">
    <property type="entry name" value="endopeptidase domain like (from Nostoc punctiforme)"/>
    <property type="match status" value="1"/>
</dbReference>
<proteinExistence type="inferred from homology"/>
<dbReference type="Proteomes" id="UP000254519">
    <property type="component" value="Unassembled WGS sequence"/>
</dbReference>
<dbReference type="GO" id="GO:0008234">
    <property type="term" value="F:cysteine-type peptidase activity"/>
    <property type="evidence" value="ECO:0007669"/>
    <property type="project" value="UniProtKB-KW"/>
</dbReference>
<evidence type="ECO:0000256" key="6">
    <source>
        <dbReference type="ARBA" id="ARBA00022807"/>
    </source>
</evidence>
<keyword evidence="3" id="KW-0732">Signal</keyword>
<dbReference type="SUPFAM" id="SSF54106">
    <property type="entry name" value="LysM domain"/>
    <property type="match status" value="3"/>
</dbReference>